<evidence type="ECO:0000256" key="7">
    <source>
        <dbReference type="ARBA" id="ARBA00023306"/>
    </source>
</evidence>
<keyword evidence="5 11" id="KW-0132">Cell division</keyword>
<proteinExistence type="inferred from homology"/>
<evidence type="ECO:0000313" key="12">
    <source>
        <dbReference type="Proteomes" id="UP000245590"/>
    </source>
</evidence>
<dbReference type="OrthoDB" id="9815492at2"/>
<comment type="caution">
    <text evidence="11">The sequence shown here is derived from an EMBL/GenBank/DDBJ whole genome shotgun (WGS) entry which is preliminary data.</text>
</comment>
<name>A0A2U2RLP8_9MICO</name>
<evidence type="ECO:0000256" key="4">
    <source>
        <dbReference type="ARBA" id="ARBA00022490"/>
    </source>
</evidence>
<dbReference type="GO" id="GO:0005737">
    <property type="term" value="C:cytoplasm"/>
    <property type="evidence" value="ECO:0007669"/>
    <property type="project" value="UniProtKB-SubCell"/>
</dbReference>
<evidence type="ECO:0000256" key="8">
    <source>
        <dbReference type="ARBA" id="ARBA00031737"/>
    </source>
</evidence>
<feature type="compositionally biased region" description="Polar residues" evidence="10">
    <location>
        <begin position="135"/>
        <end position="146"/>
    </location>
</feature>
<keyword evidence="6 9" id="KW-0175">Coiled coil</keyword>
<gene>
    <name evidence="11" type="ORF">DEO23_07745</name>
</gene>
<reference evidence="11 12" key="1">
    <citation type="submission" date="2018-05" db="EMBL/GenBank/DDBJ databases">
        <title>Brachybacterium sp. M1HQ-2T, whole genome shotgun sequence.</title>
        <authorList>
            <person name="Tuo L."/>
        </authorList>
    </citation>
    <scope>NUCLEOTIDE SEQUENCE [LARGE SCALE GENOMIC DNA]</scope>
    <source>
        <strain evidence="11 12">M1HQ-2</strain>
    </source>
</reference>
<protein>
    <recommendedName>
        <fullName evidence="3">Cell wall synthesis protein Wag31</fullName>
    </recommendedName>
    <alternativeName>
        <fullName evidence="8">Antigen 84</fullName>
    </alternativeName>
</protein>
<dbReference type="AlphaFoldDB" id="A0A2U2RLP8"/>
<evidence type="ECO:0000256" key="9">
    <source>
        <dbReference type="SAM" id="Coils"/>
    </source>
</evidence>
<dbReference type="RefSeq" id="WP_109275393.1">
    <property type="nucleotide sequence ID" value="NZ_QFKX01000002.1"/>
</dbReference>
<evidence type="ECO:0000256" key="3">
    <source>
        <dbReference type="ARBA" id="ARBA00018787"/>
    </source>
</evidence>
<dbReference type="GO" id="GO:0051301">
    <property type="term" value="P:cell division"/>
    <property type="evidence" value="ECO:0007669"/>
    <property type="project" value="UniProtKB-KW"/>
</dbReference>
<dbReference type="Pfam" id="PF05103">
    <property type="entry name" value="DivIVA"/>
    <property type="match status" value="1"/>
</dbReference>
<dbReference type="InterPro" id="IPR019933">
    <property type="entry name" value="DivIVA_domain"/>
</dbReference>
<evidence type="ECO:0000256" key="2">
    <source>
        <dbReference type="ARBA" id="ARBA00009008"/>
    </source>
</evidence>
<dbReference type="PANTHER" id="PTHR35794:SF2">
    <property type="entry name" value="CELL DIVISION PROTEIN DIVIVA"/>
    <property type="match status" value="1"/>
</dbReference>
<keyword evidence="7" id="KW-0131">Cell cycle</keyword>
<evidence type="ECO:0000313" key="11">
    <source>
        <dbReference type="EMBL" id="PWH06798.1"/>
    </source>
</evidence>
<evidence type="ECO:0000256" key="5">
    <source>
        <dbReference type="ARBA" id="ARBA00022618"/>
    </source>
</evidence>
<feature type="region of interest" description="Disordered" evidence="10">
    <location>
        <begin position="60"/>
        <end position="153"/>
    </location>
</feature>
<sequence>MALMPEDLENKRFTPVRFSEGYDMDEVDNYLDLEVLPRLQELIDENSRLTKELEEAHNRVAELENAAQESEATAGAAGAGAGAAGSSVAAETDTADADETVVAGSEQAAAEPESGTTAAVADTSADATAVEGESTEGSAPTGSAPTSEAAVPVQDGDQSAAGIIALANRLHDEYVRNGEDERDRLISEANAEHKRIVTEAEEKSRTTLADLETQKGDLEKSIEKLRTFERDYRSRLRNYLENQLQELETSETQDKQANFGL</sequence>
<organism evidence="11 12">
    <name type="scientific">Brachybacterium endophyticum</name>
    <dbReference type="NCBI Taxonomy" id="2182385"/>
    <lineage>
        <taxon>Bacteria</taxon>
        <taxon>Bacillati</taxon>
        <taxon>Actinomycetota</taxon>
        <taxon>Actinomycetes</taxon>
        <taxon>Micrococcales</taxon>
        <taxon>Dermabacteraceae</taxon>
        <taxon>Brachybacterium</taxon>
    </lineage>
</organism>
<feature type="compositionally biased region" description="Low complexity" evidence="10">
    <location>
        <begin position="66"/>
        <end position="76"/>
    </location>
</feature>
<dbReference type="Proteomes" id="UP000245590">
    <property type="component" value="Unassembled WGS sequence"/>
</dbReference>
<feature type="coiled-coil region" evidence="9">
    <location>
        <begin position="208"/>
        <end position="253"/>
    </location>
</feature>
<dbReference type="Gene3D" id="6.10.250.660">
    <property type="match status" value="1"/>
</dbReference>
<dbReference type="PANTHER" id="PTHR35794">
    <property type="entry name" value="CELL DIVISION PROTEIN DIVIVA"/>
    <property type="match status" value="1"/>
</dbReference>
<evidence type="ECO:0000256" key="1">
    <source>
        <dbReference type="ARBA" id="ARBA00004496"/>
    </source>
</evidence>
<dbReference type="NCBIfam" id="TIGR03544">
    <property type="entry name" value="DivI1A_domain"/>
    <property type="match status" value="1"/>
</dbReference>
<accession>A0A2U2RLP8</accession>
<comment type="similarity">
    <text evidence="2">Belongs to the DivIVA family.</text>
</comment>
<evidence type="ECO:0000256" key="6">
    <source>
        <dbReference type="ARBA" id="ARBA00023054"/>
    </source>
</evidence>
<keyword evidence="12" id="KW-1185">Reference proteome</keyword>
<feature type="compositionally biased region" description="Low complexity" evidence="10">
    <location>
        <begin position="116"/>
        <end position="130"/>
    </location>
</feature>
<comment type="subcellular location">
    <subcellularLocation>
        <location evidence="1">Cytoplasm</location>
    </subcellularLocation>
</comment>
<keyword evidence="4" id="KW-0963">Cytoplasm</keyword>
<dbReference type="EMBL" id="QFKX01000002">
    <property type="protein sequence ID" value="PWH06798.1"/>
    <property type="molecule type" value="Genomic_DNA"/>
</dbReference>
<dbReference type="InterPro" id="IPR007793">
    <property type="entry name" value="DivIVA_fam"/>
</dbReference>
<evidence type="ECO:0000256" key="10">
    <source>
        <dbReference type="SAM" id="MobiDB-lite"/>
    </source>
</evidence>